<reference evidence="4" key="1">
    <citation type="journal article" date="2019" name="Int. J. Syst. Evol. Microbiol.">
        <title>The Global Catalogue of Microorganisms (GCM) 10K type strain sequencing project: providing services to taxonomists for standard genome sequencing and annotation.</title>
        <authorList>
            <consortium name="The Broad Institute Genomics Platform"/>
            <consortium name="The Broad Institute Genome Sequencing Center for Infectious Disease"/>
            <person name="Wu L."/>
            <person name="Ma J."/>
        </authorList>
    </citation>
    <scope>NUCLEOTIDE SEQUENCE [LARGE SCALE GENOMIC DNA]</scope>
    <source>
        <strain evidence="4">CCM 8725</strain>
    </source>
</reference>
<evidence type="ECO:0000256" key="1">
    <source>
        <dbReference type="ARBA" id="ARBA00022729"/>
    </source>
</evidence>
<keyword evidence="1 2" id="KW-0732">Signal</keyword>
<proteinExistence type="predicted"/>
<evidence type="ECO:0000313" key="4">
    <source>
        <dbReference type="Proteomes" id="UP001597448"/>
    </source>
</evidence>
<evidence type="ECO:0000313" key="3">
    <source>
        <dbReference type="EMBL" id="MFD2409805.1"/>
    </source>
</evidence>
<feature type="chain" id="PRO_5045812071" evidence="2">
    <location>
        <begin position="26"/>
        <end position="551"/>
    </location>
</feature>
<dbReference type="Gene3D" id="3.40.190.10">
    <property type="entry name" value="Periplasmic binding protein-like II"/>
    <property type="match status" value="2"/>
</dbReference>
<dbReference type="PANTHER" id="PTHR43649:SF33">
    <property type="entry name" value="POLYGALACTURONAN_RHAMNOGALACTURONAN-BINDING PROTEIN YTCQ"/>
    <property type="match status" value="1"/>
</dbReference>
<comment type="caution">
    <text evidence="3">The sequence shown here is derived from an EMBL/GenBank/DDBJ whole genome shotgun (WGS) entry which is preliminary data.</text>
</comment>
<dbReference type="EMBL" id="JBHUKY010000019">
    <property type="protein sequence ID" value="MFD2409805.1"/>
    <property type="molecule type" value="Genomic_DNA"/>
</dbReference>
<organism evidence="3 4">
    <name type="scientific">Paenibacillus rhizoplanae</name>
    <dbReference type="NCBI Taxonomy" id="1917181"/>
    <lineage>
        <taxon>Bacteria</taxon>
        <taxon>Bacillati</taxon>
        <taxon>Bacillota</taxon>
        <taxon>Bacilli</taxon>
        <taxon>Bacillales</taxon>
        <taxon>Paenibacillaceae</taxon>
        <taxon>Paenibacillus</taxon>
    </lineage>
</organism>
<name>A0ABW5F5I9_9BACL</name>
<dbReference type="RefSeq" id="WP_379254256.1">
    <property type="nucleotide sequence ID" value="NZ_JBHSVQ010000001.1"/>
</dbReference>
<accession>A0ABW5F5I9</accession>
<evidence type="ECO:0000256" key="2">
    <source>
        <dbReference type="SAM" id="SignalP"/>
    </source>
</evidence>
<feature type="signal peptide" evidence="2">
    <location>
        <begin position="1"/>
        <end position="25"/>
    </location>
</feature>
<dbReference type="Proteomes" id="UP001597448">
    <property type="component" value="Unassembled WGS sequence"/>
</dbReference>
<dbReference type="InterPro" id="IPR050490">
    <property type="entry name" value="Bact_solute-bd_prot1"/>
</dbReference>
<sequence length="551" mass="61395">MYYMYKRLMLLPLLGLICDCSGQPASLSSAPGQELLDTSVSASDSADSVVPASSAPKLKISWTMHQNLPVAEDAVMVRELEQKFKVDLDFWNLPNNKYESLLDQRLVQGSIPDLFRVRQTQDLLKYQQQGVLAPIPEELLNTYAPNILKAIRENAPTYQQYGRINGAYYGIPVINPTNIYRVPVVYRQDWLDKLGLKVPDTLADFEKFIYAIANEDPDGNGIRDTYGLSQEGMNVVFGAFGQMVFTDQLYFSRKDQGLVIGALEPDMQEALRYLRKWYKDGVIDPEFITGENSGGYKHLSHAFINGRIGMTSMGNYYHWTQAGDYTDWKLDDQKAARLVPVEAMFNVKELTAKHPQAKIAFGRPVSGPDGKRGSKAYDMLMSFTAIGADATQEPGKLEKILQLLDYVSANPDPDEAASLQYGIQGTHWDWAGTDKKDIILLPPYNHRFSYQNTIGAGIGMTLPILPAGRSEQWAATLGLDHDGIYNALEVATPSLIRNGPGLIKLRDQAYIAFITGERPLEEFGEFVEEFLAAGGAEVLAEANDSYKKLDP</sequence>
<keyword evidence="4" id="KW-1185">Reference proteome</keyword>
<gene>
    <name evidence="3" type="ORF">ACFSX3_07980</name>
</gene>
<dbReference type="PANTHER" id="PTHR43649">
    <property type="entry name" value="ARABINOSE-BINDING PROTEIN-RELATED"/>
    <property type="match status" value="1"/>
</dbReference>
<dbReference type="SUPFAM" id="SSF53850">
    <property type="entry name" value="Periplasmic binding protein-like II"/>
    <property type="match status" value="1"/>
</dbReference>
<protein>
    <submittedName>
        <fullName evidence="3">ABC transporter substrate-binding protein</fullName>
    </submittedName>
</protein>